<dbReference type="Proteomes" id="UP000287352">
    <property type="component" value="Unassembled WGS sequence"/>
</dbReference>
<dbReference type="AlphaFoldDB" id="A0A401ZZ07"/>
<name>A0A401ZZ07_9CHLR</name>
<sequence>MAQAPVHHIEIVDQPEEVTSTNKANAWITLSLFLFLTTLGILYLIRQLNPKQDDSL</sequence>
<proteinExistence type="predicted"/>
<feature type="transmembrane region" description="Helical" evidence="1">
    <location>
        <begin position="26"/>
        <end position="45"/>
    </location>
</feature>
<evidence type="ECO:0000313" key="2">
    <source>
        <dbReference type="EMBL" id="GCE12075.1"/>
    </source>
</evidence>
<keyword evidence="3" id="KW-1185">Reference proteome</keyword>
<protein>
    <submittedName>
        <fullName evidence="2">Uncharacterized protein</fullName>
    </submittedName>
</protein>
<organism evidence="2 3">
    <name type="scientific">Tengunoibacter tsumagoiensis</name>
    <dbReference type="NCBI Taxonomy" id="2014871"/>
    <lineage>
        <taxon>Bacteria</taxon>
        <taxon>Bacillati</taxon>
        <taxon>Chloroflexota</taxon>
        <taxon>Ktedonobacteria</taxon>
        <taxon>Ktedonobacterales</taxon>
        <taxon>Dictyobacteraceae</taxon>
        <taxon>Tengunoibacter</taxon>
    </lineage>
</organism>
<gene>
    <name evidence="2" type="ORF">KTT_19340</name>
</gene>
<reference evidence="3" key="1">
    <citation type="submission" date="2018-12" db="EMBL/GenBank/DDBJ databases">
        <title>Tengunoibacter tsumagoiensis gen. nov., sp. nov., Dictyobacter kobayashii sp. nov., D. alpinus sp. nov., and D. joshuensis sp. nov. and description of Dictyobacteraceae fam. nov. within the order Ktedonobacterales isolated from Tengu-no-mugimeshi.</title>
        <authorList>
            <person name="Wang C.M."/>
            <person name="Zheng Y."/>
            <person name="Sakai Y."/>
            <person name="Toyoda A."/>
            <person name="Minakuchi Y."/>
            <person name="Abe K."/>
            <person name="Yokota A."/>
            <person name="Yabe S."/>
        </authorList>
    </citation>
    <scope>NUCLEOTIDE SEQUENCE [LARGE SCALE GENOMIC DNA]</scope>
    <source>
        <strain evidence="3">Uno3</strain>
    </source>
</reference>
<keyword evidence="1" id="KW-1133">Transmembrane helix</keyword>
<comment type="caution">
    <text evidence="2">The sequence shown here is derived from an EMBL/GenBank/DDBJ whole genome shotgun (WGS) entry which is preliminary data.</text>
</comment>
<keyword evidence="1" id="KW-0812">Transmembrane</keyword>
<dbReference type="RefSeq" id="WP_161975379.1">
    <property type="nucleotide sequence ID" value="NZ_BIFR01000001.1"/>
</dbReference>
<dbReference type="EMBL" id="BIFR01000001">
    <property type="protein sequence ID" value="GCE12075.1"/>
    <property type="molecule type" value="Genomic_DNA"/>
</dbReference>
<keyword evidence="1" id="KW-0472">Membrane</keyword>
<evidence type="ECO:0000256" key="1">
    <source>
        <dbReference type="SAM" id="Phobius"/>
    </source>
</evidence>
<accession>A0A401ZZ07</accession>
<evidence type="ECO:0000313" key="3">
    <source>
        <dbReference type="Proteomes" id="UP000287352"/>
    </source>
</evidence>